<organism evidence="3 4">
    <name type="scientific">Pterulicium gracile</name>
    <dbReference type="NCBI Taxonomy" id="1884261"/>
    <lineage>
        <taxon>Eukaryota</taxon>
        <taxon>Fungi</taxon>
        <taxon>Dikarya</taxon>
        <taxon>Basidiomycota</taxon>
        <taxon>Agaricomycotina</taxon>
        <taxon>Agaricomycetes</taxon>
        <taxon>Agaricomycetidae</taxon>
        <taxon>Agaricales</taxon>
        <taxon>Pleurotineae</taxon>
        <taxon>Pterulaceae</taxon>
        <taxon>Pterulicium</taxon>
    </lineage>
</organism>
<evidence type="ECO:0000313" key="4">
    <source>
        <dbReference type="Proteomes" id="UP000305067"/>
    </source>
</evidence>
<feature type="region of interest" description="Disordered" evidence="2">
    <location>
        <begin position="508"/>
        <end position="547"/>
    </location>
</feature>
<protein>
    <submittedName>
        <fullName evidence="3">Uncharacterized protein</fullName>
    </submittedName>
</protein>
<keyword evidence="4" id="KW-1185">Reference proteome</keyword>
<dbReference type="AlphaFoldDB" id="A0A5C3QLN1"/>
<name>A0A5C3QLN1_9AGAR</name>
<feature type="compositionally biased region" description="Basic and acidic residues" evidence="2">
    <location>
        <begin position="95"/>
        <end position="114"/>
    </location>
</feature>
<sequence length="593" mass="66554">MPPAITKDDTDKTSNLRKAAPDAERLRSELARVQKMHTDLNALYEKQKKTLAQSDTMAQEHKKAQATTQAELKDLRMKLRTSEHERSQLSAKQGEMAEAKKSLQSLEAKRREDMRERDKRIAELEKSLVLEKKRSGTMEARVTELKGKDDDRKALQTDTKQAKVALDSLRAASGAREEELVARVQQLQSMLSAVAEEYGLLVANTVSLSAHTKAKHETHALRCRNWRLERKLANSEGQVIELAHLIRAVKEQNALLSQELADSNQQLLSLDFPRSDEADRSLFDAVAEEEEERVRSLQQELHNSNTSAIVASQVAATYNNWCRDLAAITYSLDETHQTTLLKSVEQGKEVSRLTTLCQEERSQVARSEERRKEIQQALDKECLSKQRLVVLAQTSKMAETKLRVEVTQLVDELVIAEKYREAYGTLYAEAEALVSRNELAETEAEKLSKLNAEIIGHANPSQRIMYLESIRQELADTKQNLLVSQRSHKAASVANAELKKELGVYKSVSGPSKTSTSFTRVSRSPLADLNRQNSLDSQSITPSSSTVLMSTPEHANLLDGMSPMPEMSGAWSVAEEDMEGGYLHEDMTIDEIM</sequence>
<feature type="region of interest" description="Disordered" evidence="2">
    <location>
        <begin position="51"/>
        <end position="114"/>
    </location>
</feature>
<proteinExistence type="predicted"/>
<dbReference type="Proteomes" id="UP000305067">
    <property type="component" value="Unassembled WGS sequence"/>
</dbReference>
<feature type="compositionally biased region" description="Polar residues" evidence="2">
    <location>
        <begin position="509"/>
        <end position="522"/>
    </location>
</feature>
<reference evidence="3 4" key="1">
    <citation type="journal article" date="2019" name="Nat. Ecol. Evol.">
        <title>Megaphylogeny resolves global patterns of mushroom evolution.</title>
        <authorList>
            <person name="Varga T."/>
            <person name="Krizsan K."/>
            <person name="Foldi C."/>
            <person name="Dima B."/>
            <person name="Sanchez-Garcia M."/>
            <person name="Sanchez-Ramirez S."/>
            <person name="Szollosi G.J."/>
            <person name="Szarkandi J.G."/>
            <person name="Papp V."/>
            <person name="Albert L."/>
            <person name="Andreopoulos W."/>
            <person name="Angelini C."/>
            <person name="Antonin V."/>
            <person name="Barry K.W."/>
            <person name="Bougher N.L."/>
            <person name="Buchanan P."/>
            <person name="Buyck B."/>
            <person name="Bense V."/>
            <person name="Catcheside P."/>
            <person name="Chovatia M."/>
            <person name="Cooper J."/>
            <person name="Damon W."/>
            <person name="Desjardin D."/>
            <person name="Finy P."/>
            <person name="Geml J."/>
            <person name="Haridas S."/>
            <person name="Hughes K."/>
            <person name="Justo A."/>
            <person name="Karasinski D."/>
            <person name="Kautmanova I."/>
            <person name="Kiss B."/>
            <person name="Kocsube S."/>
            <person name="Kotiranta H."/>
            <person name="LaButti K.M."/>
            <person name="Lechner B.E."/>
            <person name="Liimatainen K."/>
            <person name="Lipzen A."/>
            <person name="Lukacs Z."/>
            <person name="Mihaltcheva S."/>
            <person name="Morgado L.N."/>
            <person name="Niskanen T."/>
            <person name="Noordeloos M.E."/>
            <person name="Ohm R.A."/>
            <person name="Ortiz-Santana B."/>
            <person name="Ovrebo C."/>
            <person name="Racz N."/>
            <person name="Riley R."/>
            <person name="Savchenko A."/>
            <person name="Shiryaev A."/>
            <person name="Soop K."/>
            <person name="Spirin V."/>
            <person name="Szebenyi C."/>
            <person name="Tomsovsky M."/>
            <person name="Tulloss R.E."/>
            <person name="Uehling J."/>
            <person name="Grigoriev I.V."/>
            <person name="Vagvolgyi C."/>
            <person name="Papp T."/>
            <person name="Martin F.M."/>
            <person name="Miettinen O."/>
            <person name="Hibbett D.S."/>
            <person name="Nagy L.G."/>
        </authorList>
    </citation>
    <scope>NUCLEOTIDE SEQUENCE [LARGE SCALE GENOMIC DNA]</scope>
    <source>
        <strain evidence="3 4">CBS 309.79</strain>
    </source>
</reference>
<evidence type="ECO:0000256" key="1">
    <source>
        <dbReference type="SAM" id="Coils"/>
    </source>
</evidence>
<dbReference type="STRING" id="1884261.A0A5C3QLN1"/>
<keyword evidence="1" id="KW-0175">Coiled coil</keyword>
<accession>A0A5C3QLN1</accession>
<evidence type="ECO:0000256" key="2">
    <source>
        <dbReference type="SAM" id="MobiDB-lite"/>
    </source>
</evidence>
<feature type="compositionally biased region" description="Basic and acidic residues" evidence="2">
    <location>
        <begin position="71"/>
        <end position="87"/>
    </location>
</feature>
<evidence type="ECO:0000313" key="3">
    <source>
        <dbReference type="EMBL" id="TFL02437.1"/>
    </source>
</evidence>
<dbReference type="OrthoDB" id="419631at2759"/>
<feature type="coiled-coil region" evidence="1">
    <location>
        <begin position="246"/>
        <end position="307"/>
    </location>
</feature>
<gene>
    <name evidence="3" type="ORF">BDV98DRAFT_603640</name>
</gene>
<dbReference type="EMBL" id="ML178822">
    <property type="protein sequence ID" value="TFL02437.1"/>
    <property type="molecule type" value="Genomic_DNA"/>
</dbReference>
<feature type="region of interest" description="Disordered" evidence="2">
    <location>
        <begin position="1"/>
        <end position="25"/>
    </location>
</feature>
<feature type="compositionally biased region" description="Polar residues" evidence="2">
    <location>
        <begin position="530"/>
        <end position="547"/>
    </location>
</feature>